<feature type="compositionally biased region" description="Basic and acidic residues" evidence="1">
    <location>
        <begin position="260"/>
        <end position="276"/>
    </location>
</feature>
<dbReference type="Proteomes" id="UP001415857">
    <property type="component" value="Unassembled WGS sequence"/>
</dbReference>
<keyword evidence="3" id="KW-1185">Reference proteome</keyword>
<organism evidence="2 3">
    <name type="scientific">Liquidambar formosana</name>
    <name type="common">Formosan gum</name>
    <dbReference type="NCBI Taxonomy" id="63359"/>
    <lineage>
        <taxon>Eukaryota</taxon>
        <taxon>Viridiplantae</taxon>
        <taxon>Streptophyta</taxon>
        <taxon>Embryophyta</taxon>
        <taxon>Tracheophyta</taxon>
        <taxon>Spermatophyta</taxon>
        <taxon>Magnoliopsida</taxon>
        <taxon>eudicotyledons</taxon>
        <taxon>Gunneridae</taxon>
        <taxon>Pentapetalae</taxon>
        <taxon>Saxifragales</taxon>
        <taxon>Altingiaceae</taxon>
        <taxon>Liquidambar</taxon>
    </lineage>
</organism>
<dbReference type="Gene3D" id="2.170.130.20">
    <property type="entry name" value="LCCL-like domain"/>
    <property type="match status" value="1"/>
</dbReference>
<feature type="region of interest" description="Disordered" evidence="1">
    <location>
        <begin position="1"/>
        <end position="168"/>
    </location>
</feature>
<feature type="compositionally biased region" description="Basic and acidic residues" evidence="1">
    <location>
        <begin position="441"/>
        <end position="451"/>
    </location>
</feature>
<feature type="compositionally biased region" description="Polar residues" evidence="1">
    <location>
        <begin position="28"/>
        <end position="40"/>
    </location>
</feature>
<evidence type="ECO:0000313" key="3">
    <source>
        <dbReference type="Proteomes" id="UP001415857"/>
    </source>
</evidence>
<evidence type="ECO:0000313" key="2">
    <source>
        <dbReference type="EMBL" id="KAK9291390.1"/>
    </source>
</evidence>
<feature type="region of interest" description="Disordered" evidence="1">
    <location>
        <begin position="718"/>
        <end position="737"/>
    </location>
</feature>
<feature type="compositionally biased region" description="Basic and acidic residues" evidence="1">
    <location>
        <begin position="286"/>
        <end position="342"/>
    </location>
</feature>
<dbReference type="Pfam" id="PF08642">
    <property type="entry name" value="Rxt3"/>
    <property type="match status" value="1"/>
</dbReference>
<name>A0AAP0S5P5_LIQFO</name>
<feature type="compositionally biased region" description="Basic and acidic residues" evidence="1">
    <location>
        <begin position="357"/>
        <end position="399"/>
    </location>
</feature>
<feature type="region of interest" description="Disordered" evidence="1">
    <location>
        <begin position="183"/>
        <end position="401"/>
    </location>
</feature>
<protein>
    <recommendedName>
        <fullName evidence="4">Histone deacetylation protein Rxt3</fullName>
    </recommendedName>
</protein>
<comment type="caution">
    <text evidence="2">The sequence shown here is derived from an EMBL/GenBank/DDBJ whole genome shotgun (WGS) entry which is preliminary data.</text>
</comment>
<dbReference type="InterPro" id="IPR036609">
    <property type="entry name" value="LCCL_sf"/>
</dbReference>
<gene>
    <name evidence="2" type="ORF">L1049_019337</name>
</gene>
<reference evidence="2 3" key="1">
    <citation type="journal article" date="2024" name="Plant J.">
        <title>Genome sequences and population genomics reveal climatic adaptation and genomic divergence between two closely related sweetgum species.</title>
        <authorList>
            <person name="Xu W.Q."/>
            <person name="Ren C.Q."/>
            <person name="Zhang X.Y."/>
            <person name="Comes H.P."/>
            <person name="Liu X.H."/>
            <person name="Li Y.G."/>
            <person name="Kettle C.J."/>
            <person name="Jalonen R."/>
            <person name="Gaisberger H."/>
            <person name="Ma Y.Z."/>
            <person name="Qiu Y.X."/>
        </authorList>
    </citation>
    <scope>NUCLEOTIDE SEQUENCE [LARGE SCALE GENOMIC DNA]</scope>
    <source>
        <strain evidence="2">Hangzhou</strain>
    </source>
</reference>
<dbReference type="SUPFAM" id="SSF69848">
    <property type="entry name" value="LCCL domain"/>
    <property type="match status" value="1"/>
</dbReference>
<dbReference type="EMBL" id="JBBPBK010000001">
    <property type="protein sequence ID" value="KAK9291390.1"/>
    <property type="molecule type" value="Genomic_DNA"/>
</dbReference>
<feature type="region of interest" description="Disordered" evidence="1">
    <location>
        <begin position="427"/>
        <end position="461"/>
    </location>
</feature>
<proteinExistence type="predicted"/>
<feature type="compositionally biased region" description="Basic and acidic residues" evidence="1">
    <location>
        <begin position="60"/>
        <end position="71"/>
    </location>
</feature>
<dbReference type="InterPro" id="IPR013951">
    <property type="entry name" value="Rxt3"/>
</dbReference>
<evidence type="ECO:0000256" key="1">
    <source>
        <dbReference type="SAM" id="MobiDB-lite"/>
    </source>
</evidence>
<sequence length="813" mass="93291">MSGAPKRSHEEGGHSSSSKYSHEDSGSTFPNLTGKLTSAVANEYHSPFEMGPDARMAKIPRTESRDADKRSPLHSMYRMPSSSNDSHLDHLGASENRLESRDSKDSRDLKVENRDTKAESRELFSEAKRDSQSKGEKDVRYEGRGDDNKEMKYDRETYNDPKGDMKTEKDGYVAANSHMSWKEPKEYHRGKRYPETPGGNMDPWHMSRASLQGPAEGGKESLANEERDYMEVHEAVGENKVDLKGEEKFKEKDRKRKDAKHRDWGERDKERSDRRSNLQLGNSSSECKESTREEREAERWERERKDLSKDKERPKEREKDHIKRETWNGLEKDGLHNEKESVEGSVRVLEQENPSSEQKKQKDFDGWKNVDREARDRRKERDVDVEGERPEKRSRCYDKESDEGCADVEGVTEREREVFNYGVQQRKRMLRPRGSPQVANREPRFRARTQDNEGSQGKPEVSSVVYKVGECMQELIKLWKEYESSQADKNGESFHNGPTLEIRIPAEHVTATNRQVRGGQLWGTDIYTDDSDLVAVLMHTGYCRPTASPPPPAIQELRATIRVLPPQDCYVSTLRNNVRSRAWGAAIGCSYRVERCCIVKKGGGAIDLEPCLTHTSTVEPTLAPVAVERTMTTRAAASNALRQQRFVREVTIQYNLCNEPWIKYSISIVADKGLKKPLYTSARLKKGEVLYLETHSRRYELCFTGEKMVKATTASQVHEAETEKTQNHHLHSTNGERNLADSDNIVIDAFRWSRCKKPLPQKVMRSFGIPLPLEHVEVLEENLDWEDVQWSQTGVWIAGKEYALARVHFLSLN</sequence>
<feature type="compositionally biased region" description="Basic and acidic residues" evidence="1">
    <location>
        <begin position="86"/>
        <end position="168"/>
    </location>
</feature>
<feature type="compositionally biased region" description="Basic and acidic residues" evidence="1">
    <location>
        <begin position="217"/>
        <end position="252"/>
    </location>
</feature>
<evidence type="ECO:0008006" key="4">
    <source>
        <dbReference type="Google" id="ProtNLM"/>
    </source>
</evidence>
<dbReference type="AlphaFoldDB" id="A0AAP0S5P5"/>
<accession>A0AAP0S5P5</accession>